<organism evidence="1 2">
    <name type="scientific">Arthrobacter jinronghuae</name>
    <dbReference type="NCBI Taxonomy" id="2964609"/>
    <lineage>
        <taxon>Bacteria</taxon>
        <taxon>Bacillati</taxon>
        <taxon>Actinomycetota</taxon>
        <taxon>Actinomycetes</taxon>
        <taxon>Micrococcales</taxon>
        <taxon>Micrococcaceae</taxon>
        <taxon>Arthrobacter</taxon>
    </lineage>
</organism>
<comment type="caution">
    <text evidence="1">The sequence shown here is derived from an EMBL/GenBank/DDBJ whole genome shotgun (WGS) entry which is preliminary data.</text>
</comment>
<dbReference type="Proteomes" id="UP001206924">
    <property type="component" value="Unassembled WGS sequence"/>
</dbReference>
<evidence type="ECO:0000313" key="1">
    <source>
        <dbReference type="EMBL" id="MCQ1948910.1"/>
    </source>
</evidence>
<keyword evidence="2" id="KW-1185">Reference proteome</keyword>
<accession>A0ABT1NMG4</accession>
<dbReference type="EMBL" id="JANFLP010000001">
    <property type="protein sequence ID" value="MCQ1948910.1"/>
    <property type="molecule type" value="Genomic_DNA"/>
</dbReference>
<reference evidence="1 2" key="1">
    <citation type="submission" date="2022-07" db="EMBL/GenBank/DDBJ databases">
        <title>Novel species in genus Arthrobacter.</title>
        <authorList>
            <person name="Liu Y."/>
        </authorList>
    </citation>
    <scope>NUCLEOTIDE SEQUENCE [LARGE SCALE GENOMIC DNA]</scope>
    <source>
        <strain evidence="2">zg-Y859</strain>
    </source>
</reference>
<name>A0ABT1NMG4_9MICC</name>
<dbReference type="RefSeq" id="WP_255864783.1">
    <property type="nucleotide sequence ID" value="NZ_CP104263.1"/>
</dbReference>
<sequence length="633" mass="67455">MAVIESIPDIDVPWEKLGEAAAVMRDKASSAISQLDAASAAWDGLQQAYKESHTQDRVYAALTDLRDPAVDWAVALSSAAAVLEDFAVTGKPLQQEAETLKTERTGLLSRTASSDIPGDDEAQDALNREVSELNERVLSLQRNWSQTVETAVSDLSLISGGTGDTLPVLAALGGPVLPSPDWIGLTSTLDDFGELDPAAVAASLIDLNEEELREWAKVNPEAALLLSNNKLPEPPPPGSAEAAMLEVMNTMYDRPRGTPDLPADLAAEGIRKINEAWGLLSEDDQKRLLLLYPAVFGNLNGVPMAQRARANTVTAAGYREELTRQLAALGEGDGSKRGQEIRESLTKKKQGLDHVINNDLQTVMVNIEADGSIVTMNGTPSPRTRTSTLLVPGTEADLASVGDYTGKLADLTAGAGADDLSFYWQGADLPDKIGSNATGYYNTEGGRKLAAFDAALDLELPSDAATTGIGYSAGAAMLGTAERMGLDIDNVIYLAPSGAGEGVSSVENTTNPDANRYWIQSRDDPINLAQWAGGIFQGADPNDMGVTRLESGFINHDDGGEVVGGHTEYFRKDSTAMRNMRGVIYGQELYPFVPYEPDNYVITEGGVVLSNPLEETPEAYKGDRMHSIPGSGK</sequence>
<protein>
    <recommendedName>
        <fullName evidence="3">WXG100 family type VII secretion target</fullName>
    </recommendedName>
</protein>
<evidence type="ECO:0008006" key="3">
    <source>
        <dbReference type="Google" id="ProtNLM"/>
    </source>
</evidence>
<evidence type="ECO:0000313" key="2">
    <source>
        <dbReference type="Proteomes" id="UP001206924"/>
    </source>
</evidence>
<gene>
    <name evidence="1" type="ORF">NNX28_03075</name>
</gene>
<proteinExistence type="predicted"/>